<dbReference type="Proteomes" id="UP001597101">
    <property type="component" value="Unassembled WGS sequence"/>
</dbReference>
<dbReference type="RefSeq" id="WP_377213051.1">
    <property type="nucleotide sequence ID" value="NZ_JBHTJV010000010.1"/>
</dbReference>
<organism evidence="1 2">
    <name type="scientific">Pseudahrensia aquimaris</name>
    <dbReference type="NCBI Taxonomy" id="744461"/>
    <lineage>
        <taxon>Bacteria</taxon>
        <taxon>Pseudomonadati</taxon>
        <taxon>Pseudomonadota</taxon>
        <taxon>Alphaproteobacteria</taxon>
        <taxon>Hyphomicrobiales</taxon>
        <taxon>Ahrensiaceae</taxon>
        <taxon>Pseudahrensia</taxon>
    </lineage>
</organism>
<accession>A0ABW3FIZ7</accession>
<sequence length="316" mass="35065">MLEPAQIEFFNAHGYLVVDDVLDQERVLNPVRAEYAALMNTLYDDWFAQGLLPAPPVGLGFTDKLRIAYEAGCDWFQPMDISLPGDRIAADTPMHFGPAVFNMVTNARLLDVVESLIGPEITSNPIQHVRIKPPAARLLDEEIRAHITATDWHQDRAVALEEADATQMITVWCAITDATVDNGCLQVIPKTADETMKVHCPKSQTSIAPGEIDISRALPLPVKSGGVVIFHPLTPHASLVNTTDDFRWSFDLRYNVTGQPTGRSHFPEFVARSRSAPVSELRSSDKWRALWDAARTRLAKSPHIDIHRWGDSPACA</sequence>
<comment type="caution">
    <text evidence="1">The sequence shown here is derived from an EMBL/GenBank/DDBJ whole genome shotgun (WGS) entry which is preliminary data.</text>
</comment>
<proteinExistence type="predicted"/>
<dbReference type="GO" id="GO:0051213">
    <property type="term" value="F:dioxygenase activity"/>
    <property type="evidence" value="ECO:0007669"/>
    <property type="project" value="UniProtKB-KW"/>
</dbReference>
<name>A0ABW3FIZ7_9HYPH</name>
<reference evidence="2" key="1">
    <citation type="journal article" date="2019" name="Int. J. Syst. Evol. Microbiol.">
        <title>The Global Catalogue of Microorganisms (GCM) 10K type strain sequencing project: providing services to taxonomists for standard genome sequencing and annotation.</title>
        <authorList>
            <consortium name="The Broad Institute Genomics Platform"/>
            <consortium name="The Broad Institute Genome Sequencing Center for Infectious Disease"/>
            <person name="Wu L."/>
            <person name="Ma J."/>
        </authorList>
    </citation>
    <scope>NUCLEOTIDE SEQUENCE [LARGE SCALE GENOMIC DNA]</scope>
    <source>
        <strain evidence="2">CCUG 60023</strain>
    </source>
</reference>
<dbReference type="PANTHER" id="PTHR20883:SF14">
    <property type="entry name" value="PHYTANOYL-COA DIOXYGENASE"/>
    <property type="match status" value="1"/>
</dbReference>
<dbReference type="InterPro" id="IPR008775">
    <property type="entry name" value="Phytyl_CoA_dOase-like"/>
</dbReference>
<dbReference type="EMBL" id="JBHTJV010000010">
    <property type="protein sequence ID" value="MFD0917190.1"/>
    <property type="molecule type" value="Genomic_DNA"/>
</dbReference>
<dbReference type="Pfam" id="PF05721">
    <property type="entry name" value="PhyH"/>
    <property type="match status" value="1"/>
</dbReference>
<dbReference type="SUPFAM" id="SSF51197">
    <property type="entry name" value="Clavaminate synthase-like"/>
    <property type="match status" value="1"/>
</dbReference>
<keyword evidence="1" id="KW-0223">Dioxygenase</keyword>
<dbReference type="Gene3D" id="2.60.120.620">
    <property type="entry name" value="q2cbj1_9rhob like domain"/>
    <property type="match status" value="1"/>
</dbReference>
<keyword evidence="1" id="KW-0560">Oxidoreductase</keyword>
<gene>
    <name evidence="1" type="ORF">ACFQ14_12290</name>
</gene>
<evidence type="ECO:0000313" key="1">
    <source>
        <dbReference type="EMBL" id="MFD0917190.1"/>
    </source>
</evidence>
<keyword evidence="2" id="KW-1185">Reference proteome</keyword>
<protein>
    <submittedName>
        <fullName evidence="1">Phytanoyl-CoA dioxygenase family protein</fullName>
    </submittedName>
</protein>
<dbReference type="PANTHER" id="PTHR20883">
    <property type="entry name" value="PHYTANOYL-COA DIOXYGENASE DOMAIN CONTAINING 1"/>
    <property type="match status" value="1"/>
</dbReference>
<evidence type="ECO:0000313" key="2">
    <source>
        <dbReference type="Proteomes" id="UP001597101"/>
    </source>
</evidence>